<dbReference type="PROSITE" id="PS50146">
    <property type="entry name" value="DAGK"/>
    <property type="match status" value="1"/>
</dbReference>
<dbReference type="PANTHER" id="PTHR12358">
    <property type="entry name" value="SPHINGOSINE KINASE"/>
    <property type="match status" value="1"/>
</dbReference>
<dbReference type="Proteomes" id="UP000076586">
    <property type="component" value="Unassembled WGS sequence"/>
</dbReference>
<proteinExistence type="predicted"/>
<evidence type="ECO:0000313" key="7">
    <source>
        <dbReference type="Proteomes" id="UP000076586"/>
    </source>
</evidence>
<dbReference type="InterPro" id="IPR050187">
    <property type="entry name" value="Lipid_Phosphate_FormReg"/>
</dbReference>
<feature type="domain" description="DAGKc" evidence="5">
    <location>
        <begin position="5"/>
        <end position="135"/>
    </location>
</feature>
<dbReference type="GO" id="GO:0016301">
    <property type="term" value="F:kinase activity"/>
    <property type="evidence" value="ECO:0007669"/>
    <property type="project" value="UniProtKB-KW"/>
</dbReference>
<organism evidence="6 7">
    <name type="scientific">Paludibacter jiangxiensis</name>
    <dbReference type="NCBI Taxonomy" id="681398"/>
    <lineage>
        <taxon>Bacteria</taxon>
        <taxon>Pseudomonadati</taxon>
        <taxon>Bacteroidota</taxon>
        <taxon>Bacteroidia</taxon>
        <taxon>Bacteroidales</taxon>
        <taxon>Paludibacteraceae</taxon>
        <taxon>Paludibacter</taxon>
    </lineage>
</organism>
<evidence type="ECO:0000256" key="3">
    <source>
        <dbReference type="ARBA" id="ARBA00022777"/>
    </source>
</evidence>
<keyword evidence="3 6" id="KW-0418">Kinase</keyword>
<dbReference type="Pfam" id="PF00781">
    <property type="entry name" value="DAGK_cat"/>
    <property type="match status" value="1"/>
</dbReference>
<dbReference type="EMBL" id="BDCR01000004">
    <property type="protein sequence ID" value="GAT63894.1"/>
    <property type="molecule type" value="Genomic_DNA"/>
</dbReference>
<dbReference type="InterPro" id="IPR016064">
    <property type="entry name" value="NAD/diacylglycerol_kinase_sf"/>
</dbReference>
<keyword evidence="1" id="KW-0808">Transferase</keyword>
<evidence type="ECO:0000256" key="1">
    <source>
        <dbReference type="ARBA" id="ARBA00022679"/>
    </source>
</evidence>
<reference evidence="7" key="2">
    <citation type="journal article" date="2017" name="Genome Announc.">
        <title>Draft genome sequence of Paludibacter jiangxiensis NM7(T), a propionate-producing fermentative bacterium.</title>
        <authorList>
            <person name="Qiu Y.-L."/>
            <person name="Tourlousse D.M."/>
            <person name="Matsuura N."/>
            <person name="Ohashi A."/>
            <person name="Sekiguchi Y."/>
        </authorList>
    </citation>
    <scope>NUCLEOTIDE SEQUENCE [LARGE SCALE GENOMIC DNA]</scope>
    <source>
        <strain evidence="7">NM7</strain>
    </source>
</reference>
<evidence type="ECO:0000256" key="4">
    <source>
        <dbReference type="ARBA" id="ARBA00022840"/>
    </source>
</evidence>
<keyword evidence="4" id="KW-0067">ATP-binding</keyword>
<dbReference type="SMART" id="SM00046">
    <property type="entry name" value="DAGKc"/>
    <property type="match status" value="1"/>
</dbReference>
<gene>
    <name evidence="6" type="ORF">PJIAN_4436</name>
</gene>
<protein>
    <submittedName>
        <fullName evidence="6">Lipid kinase, YegS/Rv2252/BmrU family</fullName>
    </submittedName>
</protein>
<dbReference type="PANTHER" id="PTHR12358:SF106">
    <property type="entry name" value="LIPID KINASE YEGS"/>
    <property type="match status" value="1"/>
</dbReference>
<dbReference type="InterPro" id="IPR001206">
    <property type="entry name" value="Diacylglycerol_kinase_cat_dom"/>
</dbReference>
<dbReference type="Gene3D" id="2.60.200.40">
    <property type="match status" value="1"/>
</dbReference>
<keyword evidence="2" id="KW-0547">Nucleotide-binding</keyword>
<keyword evidence="7" id="KW-1185">Reference proteome</keyword>
<dbReference type="GO" id="GO:0005524">
    <property type="term" value="F:ATP binding"/>
    <property type="evidence" value="ECO:0007669"/>
    <property type="project" value="UniProtKB-KW"/>
</dbReference>
<comment type="caution">
    <text evidence="6">The sequence shown here is derived from an EMBL/GenBank/DDBJ whole genome shotgun (WGS) entry which is preliminary data.</text>
</comment>
<dbReference type="InterPro" id="IPR045540">
    <property type="entry name" value="YegS/DAGK_C"/>
</dbReference>
<dbReference type="InterPro" id="IPR017438">
    <property type="entry name" value="ATP-NAD_kinase_N"/>
</dbReference>
<evidence type="ECO:0000259" key="5">
    <source>
        <dbReference type="PROSITE" id="PS50146"/>
    </source>
</evidence>
<dbReference type="Pfam" id="PF19279">
    <property type="entry name" value="YegS_C"/>
    <property type="match status" value="1"/>
</dbReference>
<evidence type="ECO:0000256" key="2">
    <source>
        <dbReference type="ARBA" id="ARBA00022741"/>
    </source>
</evidence>
<sequence>MAIIEQMKKIAFIINPKSGTGRKTKYPDLIHKYFSEALFEVDIHFTEYANDGFLRAKEYVAEGYDAVVAIGGDGTVNEIARAVMNSNTALGIVPCGSGNGLALHLKLPLQASAALRRISKMRVNNIDAGLLNNQPFFCTAGIGYDAYIANRFAEAGKRGPVVYMGEVIFQYFDYKSQTYKLTFDNNPPIERTAFLVTFANASQWGNNASIAPKASVTDGFMDVVVMSEFPIYVAPKISLRLFTKQLDKTRYVEVFKCKKLLVERPKEDYVHYDGEPGMMGEHLEVEIVPKVLKVLV</sequence>
<dbReference type="Gene3D" id="3.40.50.10330">
    <property type="entry name" value="Probable inorganic polyphosphate/atp-NAD kinase, domain 1"/>
    <property type="match status" value="1"/>
</dbReference>
<dbReference type="AlphaFoldDB" id="A0A161L945"/>
<evidence type="ECO:0000313" key="6">
    <source>
        <dbReference type="EMBL" id="GAT63894.1"/>
    </source>
</evidence>
<reference evidence="7" key="1">
    <citation type="submission" date="2016-04" db="EMBL/GenBank/DDBJ databases">
        <title>Draft genome sequence of Paludibacter jiangxiensis strain NM7.</title>
        <authorList>
            <person name="Qiu Y."/>
            <person name="Matsuura N."/>
            <person name="Ohashi A."/>
            <person name="Tourlousse M.D."/>
            <person name="Sekiguchi Y."/>
        </authorList>
    </citation>
    <scope>NUCLEOTIDE SEQUENCE [LARGE SCALE GENOMIC DNA]</scope>
    <source>
        <strain evidence="7">NM7</strain>
    </source>
</reference>
<accession>A0A161L945</accession>
<name>A0A161L945_9BACT</name>
<dbReference type="GO" id="GO:0005886">
    <property type="term" value="C:plasma membrane"/>
    <property type="evidence" value="ECO:0007669"/>
    <property type="project" value="TreeGrafter"/>
</dbReference>
<dbReference type="SUPFAM" id="SSF111331">
    <property type="entry name" value="NAD kinase/diacylglycerol kinase-like"/>
    <property type="match status" value="1"/>
</dbReference>
<dbReference type="STRING" id="681398.PJIAN_4436"/>